<accession>A0A6V7PV40</accession>
<dbReference type="InterPro" id="IPR038645">
    <property type="entry name" value="TTC5_OB_sf"/>
</dbReference>
<name>A0A6V7PV40_ANACO</name>
<feature type="transmembrane region" description="Helical" evidence="1">
    <location>
        <begin position="117"/>
        <end position="139"/>
    </location>
</feature>
<protein>
    <recommendedName>
        <fullName evidence="2">Tetratricopeptide repeat protein 5 OB fold domain-containing protein</fullName>
    </recommendedName>
</protein>
<keyword evidence="1" id="KW-0812">Transmembrane</keyword>
<reference evidence="3" key="1">
    <citation type="submission" date="2020-07" db="EMBL/GenBank/DDBJ databases">
        <authorList>
            <person name="Lin J."/>
        </authorList>
    </citation>
    <scope>NUCLEOTIDE SEQUENCE</scope>
</reference>
<dbReference type="Gene3D" id="2.40.50.550">
    <property type="match status" value="1"/>
</dbReference>
<evidence type="ECO:0000313" key="3">
    <source>
        <dbReference type="EMBL" id="CAD1834667.1"/>
    </source>
</evidence>
<dbReference type="Pfam" id="PF16669">
    <property type="entry name" value="TTC5_OB"/>
    <property type="match status" value="1"/>
</dbReference>
<organism evidence="3">
    <name type="scientific">Ananas comosus var. bracteatus</name>
    <name type="common">red pineapple</name>
    <dbReference type="NCBI Taxonomy" id="296719"/>
    <lineage>
        <taxon>Eukaryota</taxon>
        <taxon>Viridiplantae</taxon>
        <taxon>Streptophyta</taxon>
        <taxon>Embryophyta</taxon>
        <taxon>Tracheophyta</taxon>
        <taxon>Spermatophyta</taxon>
        <taxon>Magnoliopsida</taxon>
        <taxon>Liliopsida</taxon>
        <taxon>Poales</taxon>
        <taxon>Bromeliaceae</taxon>
        <taxon>Bromelioideae</taxon>
        <taxon>Ananas</taxon>
    </lineage>
</organism>
<dbReference type="AlphaFoldDB" id="A0A6V7PV40"/>
<evidence type="ECO:0000256" key="1">
    <source>
        <dbReference type="SAM" id="Phobius"/>
    </source>
</evidence>
<sequence>MQEQVRSKRLTSLLSSLAEVNLKSSPKKSAINVLSEGLNKAVAVVGKVLLFVKHDNIAPLYYLTCDLDKSCFILSVYGLHSGAIKEGDCVTLVDPFYRVMNFRGKARARSVLRGCGLLRECLWLFASFLLGLFGFRHIINANSI</sequence>
<evidence type="ECO:0000259" key="2">
    <source>
        <dbReference type="Pfam" id="PF16669"/>
    </source>
</evidence>
<dbReference type="InterPro" id="IPR032076">
    <property type="entry name" value="TTC5_OB"/>
</dbReference>
<dbReference type="EMBL" id="LR862152">
    <property type="protein sequence ID" value="CAD1834667.1"/>
    <property type="molecule type" value="Genomic_DNA"/>
</dbReference>
<proteinExistence type="predicted"/>
<gene>
    <name evidence="3" type="ORF">CB5_LOCUS17878</name>
</gene>
<keyword evidence="1" id="KW-1133">Transmembrane helix</keyword>
<feature type="domain" description="Tetratricopeptide repeat protein 5 OB fold" evidence="2">
    <location>
        <begin position="27"/>
        <end position="106"/>
    </location>
</feature>
<keyword evidence="1" id="KW-0472">Membrane</keyword>